<evidence type="ECO:0000313" key="5">
    <source>
        <dbReference type="Proteomes" id="UP000241362"/>
    </source>
</evidence>
<evidence type="ECO:0008006" key="6">
    <source>
        <dbReference type="Google" id="ProtNLM"/>
    </source>
</evidence>
<reference evidence="4 5" key="1">
    <citation type="submission" date="2018-03" db="EMBL/GenBank/DDBJ databases">
        <title>Rhodobacter blasticus.</title>
        <authorList>
            <person name="Meyer T.E."/>
            <person name="Miller S."/>
            <person name="Lodha T."/>
            <person name="Gandham S."/>
            <person name="Chintalapati S."/>
            <person name="Chintalapati V.R."/>
        </authorList>
    </citation>
    <scope>NUCLEOTIDE SEQUENCE [LARGE SCALE GENOMIC DNA]</scope>
    <source>
        <strain evidence="4 5">DSM 2131</strain>
    </source>
</reference>
<accession>A0A2T4J653</accession>
<comment type="subcellular location">
    <subcellularLocation>
        <location evidence="1">Secreted</location>
    </subcellularLocation>
</comment>
<gene>
    <name evidence="4" type="ORF">C5F44_13635</name>
</gene>
<dbReference type="PROSITE" id="PS00330">
    <property type="entry name" value="HEMOLYSIN_CALCIUM"/>
    <property type="match status" value="6"/>
</dbReference>
<keyword evidence="2" id="KW-0964">Secreted</keyword>
<comment type="caution">
    <text evidence="4">The sequence shown here is derived from an EMBL/GenBank/DDBJ whole genome shotgun (WGS) entry which is preliminary data.</text>
</comment>
<evidence type="ECO:0000256" key="3">
    <source>
        <dbReference type="SAM" id="MobiDB-lite"/>
    </source>
</evidence>
<dbReference type="Proteomes" id="UP000241362">
    <property type="component" value="Unassembled WGS sequence"/>
</dbReference>
<dbReference type="SUPFAM" id="SSF51120">
    <property type="entry name" value="beta-Roll"/>
    <property type="match status" value="3"/>
</dbReference>
<keyword evidence="5" id="KW-1185">Reference proteome</keyword>
<dbReference type="InterPro" id="IPR011049">
    <property type="entry name" value="Serralysin-like_metalloprot_C"/>
</dbReference>
<dbReference type="GO" id="GO:0005509">
    <property type="term" value="F:calcium ion binding"/>
    <property type="evidence" value="ECO:0007669"/>
    <property type="project" value="InterPro"/>
</dbReference>
<dbReference type="InterPro" id="IPR018511">
    <property type="entry name" value="Hemolysin-typ_Ca-bd_CS"/>
</dbReference>
<feature type="non-terminal residue" evidence="4">
    <location>
        <position position="1"/>
    </location>
</feature>
<dbReference type="AlphaFoldDB" id="A0A2T4J653"/>
<dbReference type="Pfam" id="PF00353">
    <property type="entry name" value="HemolysinCabind"/>
    <property type="match status" value="3"/>
</dbReference>
<protein>
    <recommendedName>
        <fullName evidence="6">Calcium-binding protein</fullName>
    </recommendedName>
</protein>
<dbReference type="RefSeq" id="WP_146161954.1">
    <property type="nucleotide sequence ID" value="NZ_PZKE01000014.1"/>
</dbReference>
<dbReference type="PANTHER" id="PTHR38340">
    <property type="entry name" value="S-LAYER PROTEIN"/>
    <property type="match status" value="1"/>
</dbReference>
<dbReference type="Gene3D" id="2.150.10.10">
    <property type="entry name" value="Serralysin-like metalloprotease, C-terminal"/>
    <property type="match status" value="3"/>
</dbReference>
<evidence type="ECO:0000313" key="4">
    <source>
        <dbReference type="EMBL" id="PTE13384.1"/>
    </source>
</evidence>
<name>A0A2T4J653_FUSBL</name>
<dbReference type="GO" id="GO:0005576">
    <property type="term" value="C:extracellular region"/>
    <property type="evidence" value="ECO:0007669"/>
    <property type="project" value="UniProtKB-SubCell"/>
</dbReference>
<dbReference type="PANTHER" id="PTHR38340:SF1">
    <property type="entry name" value="S-LAYER PROTEIN"/>
    <property type="match status" value="1"/>
</dbReference>
<dbReference type="InterPro" id="IPR001343">
    <property type="entry name" value="Hemolysn_Ca-bd"/>
</dbReference>
<organism evidence="4 5">
    <name type="scientific">Fuscovulum blasticum DSM 2131</name>
    <dbReference type="NCBI Taxonomy" id="1188250"/>
    <lineage>
        <taxon>Bacteria</taxon>
        <taxon>Pseudomonadati</taxon>
        <taxon>Pseudomonadota</taxon>
        <taxon>Alphaproteobacteria</taxon>
        <taxon>Rhodobacterales</taxon>
        <taxon>Paracoccaceae</taxon>
        <taxon>Pseudogemmobacter</taxon>
    </lineage>
</organism>
<proteinExistence type="predicted"/>
<dbReference type="InterPro" id="IPR050557">
    <property type="entry name" value="RTX_toxin/Mannuronan_C5-epim"/>
</dbReference>
<sequence>GNGGADLLAGGAGNDQLDGGEGNDTLRGGAGADRLAGGGGVDYATYADAAAGVRADLSNPAGNTGDAAGDSYVSIENLAGSQSADTLTGDGGDNVLIGNGGADLLAGGAGADTLDGGEGNDTLRGGAGADRLAGGNGADYATYADATAGVRADLTNPASNTGDAAGDSYLSIENLAGSQLADVLMGDAGANLINGNGGADWIDGRGGDDLLAGAAGADTFVFNAGRDTVLDFEDDTDTILLDPALWGGGARDIASILAPENVIVTATSVILVFSDTDRLEVRGVTDAALLADDLVIG</sequence>
<evidence type="ECO:0000256" key="2">
    <source>
        <dbReference type="ARBA" id="ARBA00022525"/>
    </source>
</evidence>
<feature type="compositionally biased region" description="Low complexity" evidence="3">
    <location>
        <begin position="1"/>
        <end position="17"/>
    </location>
</feature>
<dbReference type="EMBL" id="PZKE01000014">
    <property type="protein sequence ID" value="PTE13384.1"/>
    <property type="molecule type" value="Genomic_DNA"/>
</dbReference>
<evidence type="ECO:0000256" key="1">
    <source>
        <dbReference type="ARBA" id="ARBA00004613"/>
    </source>
</evidence>
<feature type="region of interest" description="Disordered" evidence="3">
    <location>
        <begin position="1"/>
        <end position="28"/>
    </location>
</feature>
<dbReference type="PRINTS" id="PR00313">
    <property type="entry name" value="CABNDNGRPT"/>
</dbReference>